<evidence type="ECO:0000313" key="1">
    <source>
        <dbReference type="EMBL" id="GJJ06548.1"/>
    </source>
</evidence>
<name>A0AAV5A033_9AGAM</name>
<gene>
    <name evidence="1" type="ORF">Clacol_000740</name>
</gene>
<organism evidence="1 2">
    <name type="scientific">Clathrus columnatus</name>
    <dbReference type="NCBI Taxonomy" id="1419009"/>
    <lineage>
        <taxon>Eukaryota</taxon>
        <taxon>Fungi</taxon>
        <taxon>Dikarya</taxon>
        <taxon>Basidiomycota</taxon>
        <taxon>Agaricomycotina</taxon>
        <taxon>Agaricomycetes</taxon>
        <taxon>Phallomycetidae</taxon>
        <taxon>Phallales</taxon>
        <taxon>Clathraceae</taxon>
        <taxon>Clathrus</taxon>
    </lineage>
</organism>
<proteinExistence type="predicted"/>
<sequence>MSQHLTAVENGLTVINNRPTHTNNRLANIDHHLKAVNELAIEAAVLSASEPST</sequence>
<keyword evidence="2" id="KW-1185">Reference proteome</keyword>
<dbReference type="Proteomes" id="UP001050691">
    <property type="component" value="Unassembled WGS sequence"/>
</dbReference>
<accession>A0AAV5A033</accession>
<protein>
    <submittedName>
        <fullName evidence="1">Uncharacterized protein</fullName>
    </submittedName>
</protein>
<evidence type="ECO:0000313" key="2">
    <source>
        <dbReference type="Proteomes" id="UP001050691"/>
    </source>
</evidence>
<reference evidence="1" key="1">
    <citation type="submission" date="2021-10" db="EMBL/GenBank/DDBJ databases">
        <title>De novo Genome Assembly of Clathrus columnatus (Basidiomycota, Fungi) Using Illumina and Nanopore Sequence Data.</title>
        <authorList>
            <person name="Ogiso-Tanaka E."/>
            <person name="Itagaki H."/>
            <person name="Hosoya T."/>
            <person name="Hosaka K."/>
        </authorList>
    </citation>
    <scope>NUCLEOTIDE SEQUENCE</scope>
    <source>
        <strain evidence="1">MO-923</strain>
    </source>
</reference>
<dbReference type="AlphaFoldDB" id="A0AAV5A033"/>
<dbReference type="EMBL" id="BPWL01000001">
    <property type="protein sequence ID" value="GJJ06548.1"/>
    <property type="molecule type" value="Genomic_DNA"/>
</dbReference>
<comment type="caution">
    <text evidence="1">The sequence shown here is derived from an EMBL/GenBank/DDBJ whole genome shotgun (WGS) entry which is preliminary data.</text>
</comment>